<dbReference type="EMBL" id="GBRH01192657">
    <property type="protein sequence ID" value="JAE05239.1"/>
    <property type="molecule type" value="Transcribed_RNA"/>
</dbReference>
<accession>A0A0A9F1Z6</accession>
<reference evidence="1" key="1">
    <citation type="submission" date="2014-09" db="EMBL/GenBank/DDBJ databases">
        <authorList>
            <person name="Magalhaes I.L.F."/>
            <person name="Oliveira U."/>
            <person name="Santos F.R."/>
            <person name="Vidigal T.H.D.A."/>
            <person name="Brescovit A.D."/>
            <person name="Santos A.J."/>
        </authorList>
    </citation>
    <scope>NUCLEOTIDE SEQUENCE</scope>
    <source>
        <tissue evidence="1">Shoot tissue taken approximately 20 cm above the soil surface</tissue>
    </source>
</reference>
<reference evidence="1" key="2">
    <citation type="journal article" date="2015" name="Data Brief">
        <title>Shoot transcriptome of the giant reed, Arundo donax.</title>
        <authorList>
            <person name="Barrero R.A."/>
            <person name="Guerrero F.D."/>
            <person name="Moolhuijzen P."/>
            <person name="Goolsby J.A."/>
            <person name="Tidwell J."/>
            <person name="Bellgard S.E."/>
            <person name="Bellgard M.I."/>
        </authorList>
    </citation>
    <scope>NUCLEOTIDE SEQUENCE</scope>
    <source>
        <tissue evidence="1">Shoot tissue taken approximately 20 cm above the soil surface</tissue>
    </source>
</reference>
<evidence type="ECO:0000313" key="1">
    <source>
        <dbReference type="EMBL" id="JAE05239.1"/>
    </source>
</evidence>
<sequence>MVLDSLQH</sequence>
<name>A0A0A9F1Z6_ARUDO</name>
<protein>
    <submittedName>
        <fullName evidence="1">Uncharacterized protein</fullName>
    </submittedName>
</protein>
<organism evidence="1">
    <name type="scientific">Arundo donax</name>
    <name type="common">Giant reed</name>
    <name type="synonym">Donax arundinaceus</name>
    <dbReference type="NCBI Taxonomy" id="35708"/>
    <lineage>
        <taxon>Eukaryota</taxon>
        <taxon>Viridiplantae</taxon>
        <taxon>Streptophyta</taxon>
        <taxon>Embryophyta</taxon>
        <taxon>Tracheophyta</taxon>
        <taxon>Spermatophyta</taxon>
        <taxon>Magnoliopsida</taxon>
        <taxon>Liliopsida</taxon>
        <taxon>Poales</taxon>
        <taxon>Poaceae</taxon>
        <taxon>PACMAD clade</taxon>
        <taxon>Arundinoideae</taxon>
        <taxon>Arundineae</taxon>
        <taxon>Arundo</taxon>
    </lineage>
</organism>
<proteinExistence type="predicted"/>